<reference evidence="2" key="1">
    <citation type="journal article" date="2019" name="Int. J. Syst. Evol. Microbiol.">
        <title>The Global Catalogue of Microorganisms (GCM) 10K type strain sequencing project: providing services to taxonomists for standard genome sequencing and annotation.</title>
        <authorList>
            <consortium name="The Broad Institute Genomics Platform"/>
            <consortium name="The Broad Institute Genome Sequencing Center for Infectious Disease"/>
            <person name="Wu L."/>
            <person name="Ma J."/>
        </authorList>
    </citation>
    <scope>NUCLEOTIDE SEQUENCE [LARGE SCALE GENOMIC DNA]</scope>
    <source>
        <strain evidence="2">CCTCC AB 2013263</strain>
    </source>
</reference>
<dbReference type="EMBL" id="JBHRZF010000036">
    <property type="protein sequence ID" value="MFC3859915.1"/>
    <property type="molecule type" value="Genomic_DNA"/>
</dbReference>
<evidence type="ECO:0008006" key="3">
    <source>
        <dbReference type="Google" id="ProtNLM"/>
    </source>
</evidence>
<name>A0ABV8A6P3_9DEIO</name>
<evidence type="ECO:0000313" key="2">
    <source>
        <dbReference type="Proteomes" id="UP001595748"/>
    </source>
</evidence>
<feature type="non-terminal residue" evidence="1">
    <location>
        <position position="65"/>
    </location>
</feature>
<protein>
    <recommendedName>
        <fullName evidence="3">Transposase of IS4/5 family DUF4096</fullName>
    </recommendedName>
</protein>
<evidence type="ECO:0000313" key="1">
    <source>
        <dbReference type="EMBL" id="MFC3859915.1"/>
    </source>
</evidence>
<accession>A0ABV8A6P3</accession>
<keyword evidence="2" id="KW-1185">Reference proteome</keyword>
<sequence length="65" mass="7187">MKRKAYPTDLTQKQFKRIEPLLPKAKPGGRPRSVDLYEVLCAIIRIPINFGIKATSGKGCTGKEG</sequence>
<dbReference type="Proteomes" id="UP001595748">
    <property type="component" value="Unassembled WGS sequence"/>
</dbReference>
<gene>
    <name evidence="1" type="ORF">ACFOPQ_03935</name>
</gene>
<proteinExistence type="predicted"/>
<organism evidence="1 2">
    <name type="scientific">Deinococcus antarcticus</name>
    <dbReference type="NCBI Taxonomy" id="1298767"/>
    <lineage>
        <taxon>Bacteria</taxon>
        <taxon>Thermotogati</taxon>
        <taxon>Deinococcota</taxon>
        <taxon>Deinococci</taxon>
        <taxon>Deinococcales</taxon>
        <taxon>Deinococcaceae</taxon>
        <taxon>Deinococcus</taxon>
    </lineage>
</organism>
<comment type="caution">
    <text evidence="1">The sequence shown here is derived from an EMBL/GenBank/DDBJ whole genome shotgun (WGS) entry which is preliminary data.</text>
</comment>